<keyword evidence="3" id="KW-1185">Reference proteome</keyword>
<feature type="transmembrane region" description="Helical" evidence="1">
    <location>
        <begin position="27"/>
        <end position="50"/>
    </location>
</feature>
<name>A0AAU9WQ46_9CNID</name>
<dbReference type="Proteomes" id="UP001159428">
    <property type="component" value="Unassembled WGS sequence"/>
</dbReference>
<reference evidence="2 3" key="1">
    <citation type="submission" date="2022-05" db="EMBL/GenBank/DDBJ databases">
        <authorList>
            <consortium name="Genoscope - CEA"/>
            <person name="William W."/>
        </authorList>
    </citation>
    <scope>NUCLEOTIDE SEQUENCE [LARGE SCALE GENOMIC DNA]</scope>
</reference>
<sequence length="81" mass="9792">LRRRLADFPFNKLENKWYSSQNFLDEWAYITTETIVYTALCIAMLCIARFNATFRTWEKITDFPFNKMANNKYSSQYLLDE</sequence>
<dbReference type="AlphaFoldDB" id="A0AAU9WQ46"/>
<gene>
    <name evidence="2" type="ORF">PMEA_00008808</name>
</gene>
<keyword evidence="1" id="KW-1133">Transmembrane helix</keyword>
<keyword evidence="1" id="KW-0472">Membrane</keyword>
<keyword evidence="1" id="KW-0812">Transmembrane</keyword>
<evidence type="ECO:0000313" key="2">
    <source>
        <dbReference type="EMBL" id="CAH3121770.1"/>
    </source>
</evidence>
<evidence type="ECO:0000256" key="1">
    <source>
        <dbReference type="SAM" id="Phobius"/>
    </source>
</evidence>
<feature type="non-terminal residue" evidence="2">
    <location>
        <position position="1"/>
    </location>
</feature>
<proteinExistence type="predicted"/>
<comment type="caution">
    <text evidence="2">The sequence shown here is derived from an EMBL/GenBank/DDBJ whole genome shotgun (WGS) entry which is preliminary data.</text>
</comment>
<organism evidence="2 3">
    <name type="scientific">Pocillopora meandrina</name>
    <dbReference type="NCBI Taxonomy" id="46732"/>
    <lineage>
        <taxon>Eukaryota</taxon>
        <taxon>Metazoa</taxon>
        <taxon>Cnidaria</taxon>
        <taxon>Anthozoa</taxon>
        <taxon>Hexacorallia</taxon>
        <taxon>Scleractinia</taxon>
        <taxon>Astrocoeniina</taxon>
        <taxon>Pocilloporidae</taxon>
        <taxon>Pocillopora</taxon>
    </lineage>
</organism>
<protein>
    <submittedName>
        <fullName evidence="2">Uncharacterized protein</fullName>
    </submittedName>
</protein>
<accession>A0AAU9WQ46</accession>
<dbReference type="EMBL" id="CALNXJ010000018">
    <property type="protein sequence ID" value="CAH3121770.1"/>
    <property type="molecule type" value="Genomic_DNA"/>
</dbReference>
<evidence type="ECO:0000313" key="3">
    <source>
        <dbReference type="Proteomes" id="UP001159428"/>
    </source>
</evidence>